<keyword evidence="4 10" id="KW-0808">Transferase</keyword>
<comment type="catalytic activity">
    <reaction evidence="9">
        <text>N(6)-dimethylallyladenosine(37) in tRNA + (sulfur carrier)-SH + AH2 + 2 S-adenosyl-L-methionine = 2-methylsulfanyl-N(6)-dimethylallyladenosine(37) in tRNA + (sulfur carrier)-H + 5'-deoxyadenosine + L-methionine + A + S-adenosyl-L-homocysteine + 2 H(+)</text>
        <dbReference type="Rhea" id="RHEA:37067"/>
        <dbReference type="Rhea" id="RHEA-COMP:10375"/>
        <dbReference type="Rhea" id="RHEA-COMP:10376"/>
        <dbReference type="Rhea" id="RHEA-COMP:14737"/>
        <dbReference type="Rhea" id="RHEA-COMP:14739"/>
        <dbReference type="ChEBI" id="CHEBI:13193"/>
        <dbReference type="ChEBI" id="CHEBI:15378"/>
        <dbReference type="ChEBI" id="CHEBI:17319"/>
        <dbReference type="ChEBI" id="CHEBI:17499"/>
        <dbReference type="ChEBI" id="CHEBI:29917"/>
        <dbReference type="ChEBI" id="CHEBI:57844"/>
        <dbReference type="ChEBI" id="CHEBI:57856"/>
        <dbReference type="ChEBI" id="CHEBI:59789"/>
        <dbReference type="ChEBI" id="CHEBI:64428"/>
        <dbReference type="ChEBI" id="CHEBI:74415"/>
        <dbReference type="ChEBI" id="CHEBI:74417"/>
        <dbReference type="EC" id="2.8.4.3"/>
    </reaction>
</comment>
<keyword evidence="5 10" id="KW-0949">S-adenosyl-L-methionine</keyword>
<dbReference type="PROSITE" id="PS51918">
    <property type="entry name" value="RADICAL_SAM"/>
    <property type="match status" value="1"/>
</dbReference>
<dbReference type="InterPro" id="IPR006638">
    <property type="entry name" value="Elp3/MiaA/NifB-like_rSAM"/>
</dbReference>
<dbReference type="RefSeq" id="WP_128752475.1">
    <property type="nucleotide sequence ID" value="NZ_CP035282.1"/>
</dbReference>
<dbReference type="InterPro" id="IPR005840">
    <property type="entry name" value="Ribosomal_uS12_MeSTrfase_RimO"/>
</dbReference>
<dbReference type="SMART" id="SM00729">
    <property type="entry name" value="Elp3"/>
    <property type="match status" value="1"/>
</dbReference>
<dbReference type="PROSITE" id="PS01278">
    <property type="entry name" value="MTTASE_RADICAL"/>
    <property type="match status" value="1"/>
</dbReference>
<keyword evidence="6 10" id="KW-0479">Metal-binding</keyword>
<name>A0A410QCD7_9FIRM</name>
<protein>
    <recommendedName>
        <fullName evidence="10">Ribosomal protein uS12 methylthiotransferase RimO</fullName>
        <shortName evidence="10">uS12 MTTase</shortName>
        <shortName evidence="10">uS12 methylthiotransferase</shortName>
        <ecNumber evidence="10">2.8.4.4</ecNumber>
    </recommendedName>
    <alternativeName>
        <fullName evidence="10">Ribosomal protein uS12 (aspartate-C(3))-methylthiotransferase</fullName>
    </alternativeName>
    <alternativeName>
        <fullName evidence="10">Ribosome maturation factor RimO</fullName>
    </alternativeName>
</protein>
<dbReference type="Pfam" id="PF18693">
    <property type="entry name" value="TRAM_2"/>
    <property type="match status" value="1"/>
</dbReference>
<feature type="binding site" evidence="10">
    <location>
        <position position="47"/>
    </location>
    <ligand>
        <name>[4Fe-4S] cluster</name>
        <dbReference type="ChEBI" id="CHEBI:49883"/>
        <label>1</label>
    </ligand>
</feature>
<keyword evidence="3 10" id="KW-0963">Cytoplasm</keyword>
<comment type="similarity">
    <text evidence="10">Belongs to the methylthiotransferase family. RimO subfamily.</text>
</comment>
<dbReference type="NCBIfam" id="TIGR01125">
    <property type="entry name" value="30S ribosomal protein S12 methylthiotransferase RimO"/>
    <property type="match status" value="1"/>
</dbReference>
<evidence type="ECO:0000256" key="7">
    <source>
        <dbReference type="ARBA" id="ARBA00023004"/>
    </source>
</evidence>
<dbReference type="NCBIfam" id="TIGR00089">
    <property type="entry name" value="MiaB/RimO family radical SAM methylthiotransferase"/>
    <property type="match status" value="1"/>
</dbReference>
<dbReference type="Pfam" id="PF00919">
    <property type="entry name" value="UPF0004"/>
    <property type="match status" value="1"/>
</dbReference>
<dbReference type="SFLD" id="SFLDG01082">
    <property type="entry name" value="B12-binding_domain_containing"/>
    <property type="match status" value="1"/>
</dbReference>
<organism evidence="14 15">
    <name type="scientific">Acidilutibacter cellobiosedens</name>
    <dbReference type="NCBI Taxonomy" id="2507161"/>
    <lineage>
        <taxon>Bacteria</taxon>
        <taxon>Bacillati</taxon>
        <taxon>Bacillota</taxon>
        <taxon>Tissierellia</taxon>
        <taxon>Tissierellales</taxon>
        <taxon>Acidilutibacteraceae</taxon>
        <taxon>Acidilutibacter</taxon>
    </lineage>
</organism>
<dbReference type="Proteomes" id="UP000287969">
    <property type="component" value="Chromosome"/>
</dbReference>
<feature type="binding site" evidence="10">
    <location>
        <position position="11"/>
    </location>
    <ligand>
        <name>[4Fe-4S] cluster</name>
        <dbReference type="ChEBI" id="CHEBI:49883"/>
        <label>1</label>
    </ligand>
</feature>
<dbReference type="FunFam" id="3.40.50.12160:FF:000003">
    <property type="entry name" value="CDK5 regulatory subunit-associated protein 1"/>
    <property type="match status" value="1"/>
</dbReference>
<dbReference type="AlphaFoldDB" id="A0A410QCD7"/>
<evidence type="ECO:0000256" key="4">
    <source>
        <dbReference type="ARBA" id="ARBA00022679"/>
    </source>
</evidence>
<dbReference type="Gene3D" id="3.40.50.12160">
    <property type="entry name" value="Methylthiotransferase, N-terminal domain"/>
    <property type="match status" value="1"/>
</dbReference>
<feature type="domain" description="TRAM" evidence="11">
    <location>
        <begin position="373"/>
        <end position="440"/>
    </location>
</feature>
<evidence type="ECO:0000259" key="13">
    <source>
        <dbReference type="PROSITE" id="PS51918"/>
    </source>
</evidence>
<evidence type="ECO:0000256" key="3">
    <source>
        <dbReference type="ARBA" id="ARBA00022490"/>
    </source>
</evidence>
<dbReference type="KEGG" id="spoa:EQM13_08735"/>
<dbReference type="PROSITE" id="PS50926">
    <property type="entry name" value="TRAM"/>
    <property type="match status" value="1"/>
</dbReference>
<dbReference type="GO" id="GO:0046872">
    <property type="term" value="F:metal ion binding"/>
    <property type="evidence" value="ECO:0007669"/>
    <property type="project" value="UniProtKB-KW"/>
</dbReference>
<evidence type="ECO:0000259" key="12">
    <source>
        <dbReference type="PROSITE" id="PS51449"/>
    </source>
</evidence>
<dbReference type="InterPro" id="IPR023404">
    <property type="entry name" value="rSAM_horseshoe"/>
</dbReference>
<dbReference type="GO" id="GO:0035599">
    <property type="term" value="F:aspartic acid methylthiotransferase activity"/>
    <property type="evidence" value="ECO:0007669"/>
    <property type="project" value="TreeGrafter"/>
</dbReference>
<dbReference type="GO" id="GO:0051539">
    <property type="term" value="F:4 iron, 4 sulfur cluster binding"/>
    <property type="evidence" value="ECO:0007669"/>
    <property type="project" value="UniProtKB-UniRule"/>
</dbReference>
<keyword evidence="15" id="KW-1185">Reference proteome</keyword>
<keyword evidence="8 10" id="KW-0411">Iron-sulfur</keyword>
<dbReference type="SFLD" id="SFLDG01061">
    <property type="entry name" value="methylthiotransferase"/>
    <property type="match status" value="1"/>
</dbReference>
<evidence type="ECO:0000313" key="15">
    <source>
        <dbReference type="Proteomes" id="UP000287969"/>
    </source>
</evidence>
<dbReference type="InterPro" id="IPR005839">
    <property type="entry name" value="Methylthiotransferase"/>
</dbReference>
<dbReference type="InterPro" id="IPR002792">
    <property type="entry name" value="TRAM_dom"/>
</dbReference>
<comment type="function">
    <text evidence="10">Catalyzes the methylthiolation of an aspartic acid residue of ribosomal protein uS12.</text>
</comment>
<feature type="binding site" evidence="10">
    <location>
        <position position="154"/>
    </location>
    <ligand>
        <name>[4Fe-4S] cluster</name>
        <dbReference type="ChEBI" id="CHEBI:49883"/>
        <label>2</label>
        <note>4Fe-4S-S-AdoMet</note>
    </ligand>
</feature>
<evidence type="ECO:0000313" key="14">
    <source>
        <dbReference type="EMBL" id="QAT61666.1"/>
    </source>
</evidence>
<dbReference type="SFLD" id="SFLDF00274">
    <property type="entry name" value="ribosomal_protein_S12_methylth"/>
    <property type="match status" value="1"/>
</dbReference>
<evidence type="ECO:0000256" key="10">
    <source>
        <dbReference type="HAMAP-Rule" id="MF_01865"/>
    </source>
</evidence>
<evidence type="ECO:0000256" key="8">
    <source>
        <dbReference type="ARBA" id="ARBA00023014"/>
    </source>
</evidence>
<evidence type="ECO:0000256" key="1">
    <source>
        <dbReference type="ARBA" id="ARBA00003234"/>
    </source>
</evidence>
<comment type="subcellular location">
    <subcellularLocation>
        <location evidence="10">Cytoplasm</location>
    </subcellularLocation>
</comment>
<accession>A0A410QCD7</accession>
<dbReference type="EC" id="2.8.4.4" evidence="10"/>
<dbReference type="GO" id="GO:0005829">
    <property type="term" value="C:cytosol"/>
    <property type="evidence" value="ECO:0007669"/>
    <property type="project" value="TreeGrafter"/>
</dbReference>
<evidence type="ECO:0000256" key="6">
    <source>
        <dbReference type="ARBA" id="ARBA00022723"/>
    </source>
</evidence>
<dbReference type="InterPro" id="IPR020612">
    <property type="entry name" value="Methylthiotransferase_CS"/>
</dbReference>
<feature type="binding site" evidence="10">
    <location>
        <position position="158"/>
    </location>
    <ligand>
        <name>[4Fe-4S] cluster</name>
        <dbReference type="ChEBI" id="CHEBI:49883"/>
        <label>2</label>
        <note>4Fe-4S-S-AdoMet</note>
    </ligand>
</feature>
<dbReference type="HAMAP" id="MF_01865">
    <property type="entry name" value="MTTase_RimO"/>
    <property type="match status" value="1"/>
</dbReference>
<feature type="domain" description="Radical SAM core" evidence="13">
    <location>
        <begin position="140"/>
        <end position="370"/>
    </location>
</feature>
<keyword evidence="14" id="KW-0687">Ribonucleoprotein</keyword>
<dbReference type="InterPro" id="IPR038135">
    <property type="entry name" value="Methylthiotransferase_N_sf"/>
</dbReference>
<dbReference type="InterPro" id="IPR012340">
    <property type="entry name" value="NA-bd_OB-fold"/>
</dbReference>
<dbReference type="InterPro" id="IPR058240">
    <property type="entry name" value="rSAM_sf"/>
</dbReference>
<dbReference type="PANTHER" id="PTHR43837:SF1">
    <property type="entry name" value="RIBOSOMAL PROTEIN US12 METHYLTHIOTRANSFERASE RIMO"/>
    <property type="match status" value="1"/>
</dbReference>
<sequence>MDYISIVTMGCSKNEIDSELMKSILQKEGHILTKEYDKADIIIVNTCGFIKTAKEESIKAIWEMTEYKTMGKCKYLILAGCLAERYSKELMEEISEVDGIIGTGNIKDIAKIIKELKMKGNRICNVKNIDSDYVEDIQRITDGYTSYLKISEGCDNFCSYCIIPKLRGRYRSRRMENIIEEARNLSKNGTKELILIAQNTTDYGIDIYGEYKLPQLLNELNKIKGIRWIRILYMYPDNFTKELISAISQCEKVVKYVDIPIQHINDYILKKMNRNISKENITNLIYSLRKNIPDIIIRTTLIVGFPGEKEEYFNELVEYVKSVKFDRLGVFTYSREEGTAAYNFDDQIPERIKNLRRDMIMKVQQNISAQKNKEKLNHVYPAMVEEQLEEDLYAGRTYMDSPEIDGVLYIESNEELQIGDFYNVRITDSLEYDLIGEVYHEFT</sequence>
<dbReference type="GO" id="GO:0035597">
    <property type="term" value="F:tRNA-2-methylthio-N(6)-dimethylallyladenosine(37) synthase activity"/>
    <property type="evidence" value="ECO:0007669"/>
    <property type="project" value="UniProtKB-EC"/>
</dbReference>
<dbReference type="GO" id="GO:0103039">
    <property type="term" value="F:protein methylthiotransferase activity"/>
    <property type="evidence" value="ECO:0007669"/>
    <property type="project" value="UniProtKB-EC"/>
</dbReference>
<dbReference type="InterPro" id="IPR007197">
    <property type="entry name" value="rSAM"/>
</dbReference>
<dbReference type="Gene3D" id="2.40.50.140">
    <property type="entry name" value="Nucleic acid-binding proteins"/>
    <property type="match status" value="1"/>
</dbReference>
<proteinExistence type="inferred from homology"/>
<evidence type="ECO:0000256" key="9">
    <source>
        <dbReference type="ARBA" id="ARBA00051425"/>
    </source>
</evidence>
<feature type="binding site" evidence="10">
    <location>
        <position position="81"/>
    </location>
    <ligand>
        <name>[4Fe-4S] cluster</name>
        <dbReference type="ChEBI" id="CHEBI:49883"/>
        <label>1</label>
    </ligand>
</feature>
<dbReference type="PROSITE" id="PS51449">
    <property type="entry name" value="MTTASE_N"/>
    <property type="match status" value="1"/>
</dbReference>
<keyword evidence="2 10" id="KW-0004">4Fe-4S</keyword>
<reference evidence="15" key="1">
    <citation type="submission" date="2019-01" db="EMBL/GenBank/DDBJ databases">
        <title>Draft genomes of a novel of Sporanaerobacter strains.</title>
        <authorList>
            <person name="Ma S."/>
        </authorList>
    </citation>
    <scope>NUCLEOTIDE SEQUENCE [LARGE SCALE GENOMIC DNA]</scope>
    <source>
        <strain evidence="15">NJN-17</strain>
    </source>
</reference>
<dbReference type="FunFam" id="3.80.30.20:FF:000001">
    <property type="entry name" value="tRNA-2-methylthio-N(6)-dimethylallyladenosine synthase 2"/>
    <property type="match status" value="1"/>
</dbReference>
<comment type="catalytic activity">
    <reaction evidence="10">
        <text>L-aspartate(89)-[ribosomal protein uS12]-hydrogen + (sulfur carrier)-SH + AH2 + 2 S-adenosyl-L-methionine = 3-methylsulfanyl-L-aspartate(89)-[ribosomal protein uS12]-hydrogen + (sulfur carrier)-H + 5'-deoxyadenosine + L-methionine + A + S-adenosyl-L-homocysteine + 2 H(+)</text>
        <dbReference type="Rhea" id="RHEA:37087"/>
        <dbReference type="Rhea" id="RHEA-COMP:10460"/>
        <dbReference type="Rhea" id="RHEA-COMP:10461"/>
        <dbReference type="Rhea" id="RHEA-COMP:14737"/>
        <dbReference type="Rhea" id="RHEA-COMP:14739"/>
        <dbReference type="ChEBI" id="CHEBI:13193"/>
        <dbReference type="ChEBI" id="CHEBI:15378"/>
        <dbReference type="ChEBI" id="CHEBI:17319"/>
        <dbReference type="ChEBI" id="CHEBI:17499"/>
        <dbReference type="ChEBI" id="CHEBI:29917"/>
        <dbReference type="ChEBI" id="CHEBI:29961"/>
        <dbReference type="ChEBI" id="CHEBI:57844"/>
        <dbReference type="ChEBI" id="CHEBI:57856"/>
        <dbReference type="ChEBI" id="CHEBI:59789"/>
        <dbReference type="ChEBI" id="CHEBI:64428"/>
        <dbReference type="ChEBI" id="CHEBI:73599"/>
        <dbReference type="EC" id="2.8.4.4"/>
    </reaction>
</comment>
<dbReference type="PANTHER" id="PTHR43837">
    <property type="entry name" value="RIBOSOMAL PROTEIN S12 METHYLTHIOTRANSFERASE RIMO"/>
    <property type="match status" value="1"/>
</dbReference>
<dbReference type="OrthoDB" id="9805215at2"/>
<keyword evidence="7 10" id="KW-0408">Iron</keyword>
<evidence type="ECO:0000256" key="2">
    <source>
        <dbReference type="ARBA" id="ARBA00022485"/>
    </source>
</evidence>
<evidence type="ECO:0000256" key="5">
    <source>
        <dbReference type="ARBA" id="ARBA00022691"/>
    </source>
</evidence>
<dbReference type="InterPro" id="IPR013848">
    <property type="entry name" value="Methylthiotransferase_N"/>
</dbReference>
<gene>
    <name evidence="10 14" type="primary">rimO</name>
    <name evidence="14" type="ORF">EQM13_08735</name>
</gene>
<evidence type="ECO:0000259" key="11">
    <source>
        <dbReference type="PROSITE" id="PS50926"/>
    </source>
</evidence>
<feature type="binding site" evidence="10">
    <location>
        <position position="161"/>
    </location>
    <ligand>
        <name>[4Fe-4S] cluster</name>
        <dbReference type="ChEBI" id="CHEBI:49883"/>
        <label>2</label>
        <note>4Fe-4S-S-AdoMet</note>
    </ligand>
</feature>
<dbReference type="EMBL" id="CP035282">
    <property type="protein sequence ID" value="QAT61666.1"/>
    <property type="molecule type" value="Genomic_DNA"/>
</dbReference>
<dbReference type="SUPFAM" id="SSF102114">
    <property type="entry name" value="Radical SAM enzymes"/>
    <property type="match status" value="1"/>
</dbReference>
<comment type="function">
    <text evidence="1">Catalyzes the methylthiolation of N6-(dimethylallyl)adenosine (i(6)A), leading to the formation of 2-methylthio-N6-(dimethylallyl)adenosine (ms(2)i(6)A) at position 37 in tRNAs that read codons beginning with uridine.</text>
</comment>
<dbReference type="Gene3D" id="3.80.30.20">
    <property type="entry name" value="tm_1862 like domain"/>
    <property type="match status" value="1"/>
</dbReference>
<dbReference type="GO" id="GO:0005840">
    <property type="term" value="C:ribosome"/>
    <property type="evidence" value="ECO:0007669"/>
    <property type="project" value="UniProtKB-KW"/>
</dbReference>
<comment type="cofactor">
    <cofactor evidence="10">
        <name>[4Fe-4S] cluster</name>
        <dbReference type="ChEBI" id="CHEBI:49883"/>
    </cofactor>
    <text evidence="10">Binds 2 [4Fe-4S] clusters. One cluster is coordinated with 3 cysteines and an exchangeable S-adenosyl-L-methionine.</text>
</comment>
<dbReference type="SFLD" id="SFLDS00029">
    <property type="entry name" value="Radical_SAM"/>
    <property type="match status" value="1"/>
</dbReference>
<keyword evidence="14" id="KW-0689">Ribosomal protein</keyword>
<feature type="domain" description="MTTase N-terminal" evidence="12">
    <location>
        <begin position="2"/>
        <end position="118"/>
    </location>
</feature>
<dbReference type="Pfam" id="PF04055">
    <property type="entry name" value="Radical_SAM"/>
    <property type="match status" value="1"/>
</dbReference>